<feature type="binding site" evidence="10 13">
    <location>
        <position position="405"/>
    </location>
    <ligand>
        <name>Mn(2+)</name>
        <dbReference type="ChEBI" id="CHEBI:29035"/>
        <label>1</label>
    </ligand>
</feature>
<keyword evidence="5 10" id="KW-0479">Metal-binding</keyword>
<evidence type="ECO:0000256" key="4">
    <source>
        <dbReference type="ARBA" id="ARBA00012026"/>
    </source>
</evidence>
<feature type="binding site" evidence="10 12">
    <location>
        <position position="194"/>
    </location>
    <ligand>
        <name>substrate</name>
    </ligand>
</feature>
<comment type="catalytic activity">
    <reaction evidence="1 10">
        <text>(2R)-2-phosphoglycerate = (2R)-3-phosphoglycerate</text>
        <dbReference type="Rhea" id="RHEA:15901"/>
        <dbReference type="ChEBI" id="CHEBI:58272"/>
        <dbReference type="ChEBI" id="CHEBI:58289"/>
        <dbReference type="EC" id="5.4.2.12"/>
    </reaction>
</comment>
<feature type="binding site" evidence="10 12">
    <location>
        <begin position="156"/>
        <end position="157"/>
    </location>
    <ligand>
        <name>substrate</name>
    </ligand>
</feature>
<dbReference type="InterPro" id="IPR036646">
    <property type="entry name" value="PGAM_B_sf"/>
</dbReference>
<feature type="binding site" evidence="10 13">
    <location>
        <position position="409"/>
    </location>
    <ligand>
        <name>Mn(2+)</name>
        <dbReference type="ChEBI" id="CHEBI:29035"/>
        <label>1</label>
    </ligand>
</feature>
<comment type="subunit">
    <text evidence="10">Monomer.</text>
</comment>
<evidence type="ECO:0000256" key="5">
    <source>
        <dbReference type="ARBA" id="ARBA00022723"/>
    </source>
</evidence>
<dbReference type="SUPFAM" id="SSF64158">
    <property type="entry name" value="2,3-Bisphosphoglycerate-independent phosphoglycerate mutase, substrate-binding domain"/>
    <property type="match status" value="1"/>
</dbReference>
<evidence type="ECO:0000256" key="11">
    <source>
        <dbReference type="PIRSR" id="PIRSR001492-1"/>
    </source>
</evidence>
<feature type="binding site" evidence="10 12">
    <location>
        <position position="126"/>
    </location>
    <ligand>
        <name>substrate</name>
    </ligand>
</feature>
<feature type="binding site" evidence="10 12">
    <location>
        <position position="337"/>
    </location>
    <ligand>
        <name>substrate</name>
    </ligand>
</feature>
<dbReference type="GO" id="GO:0006007">
    <property type="term" value="P:glucose catabolic process"/>
    <property type="evidence" value="ECO:0007669"/>
    <property type="project" value="InterPro"/>
</dbReference>
<feature type="active site" description="Phosphoserine intermediate" evidence="10 11">
    <location>
        <position position="65"/>
    </location>
</feature>
<evidence type="ECO:0000256" key="2">
    <source>
        <dbReference type="ARBA" id="ARBA00004798"/>
    </source>
</evidence>
<evidence type="ECO:0000256" key="3">
    <source>
        <dbReference type="ARBA" id="ARBA00008819"/>
    </source>
</evidence>
<feature type="binding site" evidence="10 13">
    <location>
        <position position="464"/>
    </location>
    <ligand>
        <name>Mn(2+)</name>
        <dbReference type="ChEBI" id="CHEBI:29035"/>
        <label>1</label>
    </ligand>
</feature>
<evidence type="ECO:0000256" key="13">
    <source>
        <dbReference type="PIRSR" id="PIRSR001492-3"/>
    </source>
</evidence>
<feature type="domain" description="Metalloenzyme" evidence="14">
    <location>
        <begin position="10"/>
        <end position="501"/>
    </location>
</feature>
<feature type="binding site" evidence="10 13">
    <location>
        <position position="447"/>
    </location>
    <ligand>
        <name>Mn(2+)</name>
        <dbReference type="ChEBI" id="CHEBI:29035"/>
        <label>2</label>
    </ligand>
</feature>
<dbReference type="OrthoDB" id="9800863at2"/>
<dbReference type="InterPro" id="IPR011258">
    <property type="entry name" value="BPG-indep_PGM_N"/>
</dbReference>
<evidence type="ECO:0000256" key="10">
    <source>
        <dbReference type="HAMAP-Rule" id="MF_01038"/>
    </source>
</evidence>
<name>I5B5Q5_9BACT</name>
<evidence type="ECO:0000256" key="6">
    <source>
        <dbReference type="ARBA" id="ARBA00023152"/>
    </source>
</evidence>
<evidence type="ECO:0000256" key="7">
    <source>
        <dbReference type="ARBA" id="ARBA00023211"/>
    </source>
</evidence>
<accession>I5B5Q5</accession>
<dbReference type="HOGENOM" id="CLU_026099_2_0_7"/>
<feature type="binding site" evidence="10 12">
    <location>
        <position position="188"/>
    </location>
    <ligand>
        <name>substrate</name>
    </ligand>
</feature>
<dbReference type="PANTHER" id="PTHR31637:SF0">
    <property type="entry name" value="2,3-BISPHOSPHOGLYCERATE-INDEPENDENT PHOSPHOGLYCERATE MUTASE"/>
    <property type="match status" value="1"/>
</dbReference>
<dbReference type="InterPro" id="IPR005995">
    <property type="entry name" value="Pgm_bpd_ind"/>
</dbReference>
<dbReference type="EMBL" id="CM001488">
    <property type="protein sequence ID" value="EIM64818.1"/>
    <property type="molecule type" value="Genomic_DNA"/>
</dbReference>
<evidence type="ECO:0000313" key="17">
    <source>
        <dbReference type="Proteomes" id="UP000005778"/>
    </source>
</evidence>
<feature type="binding site" evidence="10 13">
    <location>
        <position position="15"/>
    </location>
    <ligand>
        <name>Mn(2+)</name>
        <dbReference type="ChEBI" id="CHEBI:29035"/>
        <label>2</label>
    </ligand>
</feature>
<dbReference type="EC" id="5.4.2.12" evidence="4 10"/>
<evidence type="ECO:0000259" key="14">
    <source>
        <dbReference type="Pfam" id="PF01676"/>
    </source>
</evidence>
<dbReference type="RefSeq" id="WP_004074457.1">
    <property type="nucleotide sequence ID" value="NZ_CM001488.1"/>
</dbReference>
<dbReference type="CDD" id="cd16010">
    <property type="entry name" value="iPGM"/>
    <property type="match status" value="1"/>
</dbReference>
<keyword evidence="8 10" id="KW-0413">Isomerase</keyword>
<feature type="binding site" evidence="10 13">
    <location>
        <position position="65"/>
    </location>
    <ligand>
        <name>Mn(2+)</name>
        <dbReference type="ChEBI" id="CHEBI:29035"/>
        <label>2</label>
    </ligand>
</feature>
<dbReference type="GO" id="GO:0004619">
    <property type="term" value="F:phosphoglycerate mutase activity"/>
    <property type="evidence" value="ECO:0007669"/>
    <property type="project" value="UniProtKB-UniRule"/>
</dbReference>
<evidence type="ECO:0000256" key="12">
    <source>
        <dbReference type="PIRSR" id="PIRSR001492-2"/>
    </source>
</evidence>
<comment type="cofactor">
    <cofactor evidence="10">
        <name>Mn(2+)</name>
        <dbReference type="ChEBI" id="CHEBI:29035"/>
    </cofactor>
    <text evidence="10">Binds 2 manganese ions per subunit.</text>
</comment>
<dbReference type="STRING" id="879212.DespoDRAFT_03007"/>
<dbReference type="FunFam" id="3.40.1450.10:FF:000001">
    <property type="entry name" value="2,3-bisphosphoglycerate-independent phosphoglycerate mutase"/>
    <property type="match status" value="1"/>
</dbReference>
<dbReference type="AlphaFoldDB" id="I5B5Q5"/>
<evidence type="ECO:0000259" key="15">
    <source>
        <dbReference type="Pfam" id="PF06415"/>
    </source>
</evidence>
<keyword evidence="17" id="KW-1185">Reference proteome</keyword>
<organism evidence="16 17">
    <name type="scientific">Desulfobacter postgatei 2ac9</name>
    <dbReference type="NCBI Taxonomy" id="879212"/>
    <lineage>
        <taxon>Bacteria</taxon>
        <taxon>Pseudomonadati</taxon>
        <taxon>Thermodesulfobacteriota</taxon>
        <taxon>Desulfobacteria</taxon>
        <taxon>Desulfobacterales</taxon>
        <taxon>Desulfobacteraceae</taxon>
        <taxon>Desulfobacter</taxon>
    </lineage>
</organism>
<dbReference type="Gene3D" id="3.40.1450.10">
    <property type="entry name" value="BPG-independent phosphoglycerate mutase, domain B"/>
    <property type="match status" value="1"/>
</dbReference>
<sequence>MGSEKRPVNILMILDGWGINPSEEGNAVAAANTPFLDRLIDEYPNTTLKCCGEAVGLPDGTMGNSEVGHMNIGAGRIVAQDFVRINTAIRDNSFYSTPALVSVMDKVKKRDKNLHLLGLLSDGGVHSHINHLFALIKMAKNKGITRVYIHPIMDGRDTSPTSGIKFLKQLDEKIQDIDTGKVATMTGRFWAMDRDTRWERVQRAYELYTEGIGVDASNQSPVQAIQAAYDREETDEFIKPVYFCPGNEGKIEQGDGLIFFNFRADRAKEITRAFTEKTFDGFERTTCPSLCDFVCMTQYDEHFDLPAAFAPEHLDKIFGQILSENKISQLRIAETEKYAHVTYFFNGGDEAVFDGEARILIPSPRDVETYDQKPEMSADKVADKACEQIRSGKFQFVVLNFANMDMVGHTGIFDAAVKACETVDRCVEKVVEAIWETGGTAFITADHGNSEQMLAQDGSPHTAHTLNPVRFIVAAKPALAISLLDGKLGDIAPTILNVLGIAQPLEMTGQCLIQDKQIKDK</sequence>
<dbReference type="PIRSF" id="PIRSF001492">
    <property type="entry name" value="IPGAM"/>
    <property type="match status" value="1"/>
</dbReference>
<reference evidence="16 17" key="1">
    <citation type="submission" date="2011-09" db="EMBL/GenBank/DDBJ databases">
        <authorList>
            <consortium name="US DOE Joint Genome Institute (JGI-PGF)"/>
            <person name="Lucas S."/>
            <person name="Han J."/>
            <person name="Lapidus A."/>
            <person name="Cheng J.-F."/>
            <person name="Goodwin L."/>
            <person name="Pitluck S."/>
            <person name="Peters L."/>
            <person name="Land M.L."/>
            <person name="Hauser L."/>
            <person name="Orellana R."/>
            <person name="Lovley D."/>
            <person name="Woyke T.J."/>
        </authorList>
    </citation>
    <scope>NUCLEOTIDE SEQUENCE [LARGE SCALE GENOMIC DNA]</scope>
    <source>
        <strain evidence="16 17">2ac9</strain>
    </source>
</reference>
<dbReference type="HAMAP" id="MF_01038">
    <property type="entry name" value="GpmI"/>
    <property type="match status" value="1"/>
</dbReference>
<evidence type="ECO:0000256" key="1">
    <source>
        <dbReference type="ARBA" id="ARBA00000370"/>
    </source>
</evidence>
<feature type="domain" description="BPG-independent PGAM N-terminal" evidence="15">
    <location>
        <begin position="85"/>
        <end position="301"/>
    </location>
</feature>
<comment type="similarity">
    <text evidence="3 10">Belongs to the BPG-independent phosphoglycerate mutase family.</text>
</comment>
<dbReference type="GO" id="GO:0006096">
    <property type="term" value="P:glycolytic process"/>
    <property type="evidence" value="ECO:0007669"/>
    <property type="project" value="UniProtKB-UniRule"/>
</dbReference>
<dbReference type="SUPFAM" id="SSF53649">
    <property type="entry name" value="Alkaline phosphatase-like"/>
    <property type="match status" value="1"/>
</dbReference>
<comment type="function">
    <text evidence="10">Catalyzes the interconversion of 2-phosphoglycerate and 3-phosphoglycerate.</text>
</comment>
<protein>
    <recommendedName>
        <fullName evidence="9 10">2,3-bisphosphoglycerate-independent phosphoglycerate mutase</fullName>
        <shortName evidence="10">BPG-independent PGAM</shortName>
        <shortName evidence="10">Phosphoglyceromutase</shortName>
        <shortName evidence="10">iPGM</shortName>
        <ecNumber evidence="4 10">5.4.2.12</ecNumber>
    </recommendedName>
</protein>
<keyword evidence="6 10" id="KW-0324">Glycolysis</keyword>
<dbReference type="Gene3D" id="3.40.720.10">
    <property type="entry name" value="Alkaline Phosphatase, subunit A"/>
    <property type="match status" value="1"/>
</dbReference>
<dbReference type="GO" id="GO:0030145">
    <property type="term" value="F:manganese ion binding"/>
    <property type="evidence" value="ECO:0007669"/>
    <property type="project" value="UniProtKB-UniRule"/>
</dbReference>
<dbReference type="PANTHER" id="PTHR31637">
    <property type="entry name" value="2,3-BISPHOSPHOGLYCERATE-INDEPENDENT PHOSPHOGLYCERATE MUTASE"/>
    <property type="match status" value="1"/>
</dbReference>
<keyword evidence="7 10" id="KW-0464">Manganese</keyword>
<dbReference type="InterPro" id="IPR006124">
    <property type="entry name" value="Metalloenzyme"/>
</dbReference>
<dbReference type="GO" id="GO:0005737">
    <property type="term" value="C:cytoplasm"/>
    <property type="evidence" value="ECO:0007669"/>
    <property type="project" value="InterPro"/>
</dbReference>
<dbReference type="UniPathway" id="UPA00109">
    <property type="reaction ID" value="UER00186"/>
</dbReference>
<feature type="binding site" evidence="10 13">
    <location>
        <position position="446"/>
    </location>
    <ligand>
        <name>Mn(2+)</name>
        <dbReference type="ChEBI" id="CHEBI:29035"/>
        <label>2</label>
    </ligand>
</feature>
<dbReference type="NCBIfam" id="TIGR01307">
    <property type="entry name" value="pgm_bpd_ind"/>
    <property type="match status" value="1"/>
</dbReference>
<evidence type="ECO:0000256" key="9">
    <source>
        <dbReference type="ARBA" id="ARBA00071648"/>
    </source>
</evidence>
<gene>
    <name evidence="10" type="primary">gpmI</name>
    <name evidence="16" type="ORF">DespoDRAFT_03007</name>
</gene>
<dbReference type="Proteomes" id="UP000005778">
    <property type="component" value="Chromosome"/>
</dbReference>
<comment type="pathway">
    <text evidence="2 10">Carbohydrate degradation; glycolysis; pyruvate from D-glyceraldehyde 3-phosphate: step 3/5.</text>
</comment>
<evidence type="ECO:0000256" key="8">
    <source>
        <dbReference type="ARBA" id="ARBA00023235"/>
    </source>
</evidence>
<evidence type="ECO:0000313" key="16">
    <source>
        <dbReference type="EMBL" id="EIM64818.1"/>
    </source>
</evidence>
<proteinExistence type="inferred from homology"/>
<dbReference type="Pfam" id="PF06415">
    <property type="entry name" value="iPGM_N"/>
    <property type="match status" value="1"/>
</dbReference>
<dbReference type="InterPro" id="IPR017850">
    <property type="entry name" value="Alkaline_phosphatase_core_sf"/>
</dbReference>
<dbReference type="Pfam" id="PF01676">
    <property type="entry name" value="Metalloenzyme"/>
    <property type="match status" value="1"/>
</dbReference>
<feature type="binding site" evidence="10 12">
    <location>
        <begin position="263"/>
        <end position="266"/>
    </location>
    <ligand>
        <name>substrate</name>
    </ligand>
</feature>
<reference evidence="16 17" key="2">
    <citation type="submission" date="2012-02" db="EMBL/GenBank/DDBJ databases">
        <title>Improved High-Quality Draft sequence of Desulfobacter postgatei 2ac9.</title>
        <authorList>
            <consortium name="US DOE Joint Genome Institute"/>
            <person name="Lucas S."/>
            <person name="Han J."/>
            <person name="Lapidus A."/>
            <person name="Cheng J.-F."/>
            <person name="Goodwin L."/>
            <person name="Pitluck S."/>
            <person name="Peters L."/>
            <person name="Ovchinnikova G."/>
            <person name="Held B."/>
            <person name="Detter J.C."/>
            <person name="Han C."/>
            <person name="Tapia R."/>
            <person name="Land M."/>
            <person name="Hauser L."/>
            <person name="Kyrpides N."/>
            <person name="Ivanova N."/>
            <person name="Pagani I."/>
            <person name="Orellana R."/>
            <person name="Lovley D."/>
            <person name="Woyke T."/>
        </authorList>
    </citation>
    <scope>NUCLEOTIDE SEQUENCE [LARGE SCALE GENOMIC DNA]</scope>
    <source>
        <strain evidence="16 17">2ac9</strain>
    </source>
</reference>
<dbReference type="eggNOG" id="COG0696">
    <property type="taxonomic scope" value="Bacteria"/>
</dbReference>